<dbReference type="Proteomes" id="UP000015101">
    <property type="component" value="Unassembled WGS sequence"/>
</dbReference>
<protein>
    <submittedName>
        <fullName evidence="1 2">Uncharacterized protein</fullName>
    </submittedName>
</protein>
<dbReference type="OrthoDB" id="7472940at2759"/>
<dbReference type="AlphaFoldDB" id="T1F7S9"/>
<sequence length="233" mass="26886">MARSLVNNELLYFIENNWNLVENDSFINNIVKFYSHEDIVNAIKALKIEMNNLKIDKIDKLSLHGNMKIDKMLECISVVKFLKDNKYWHKCLVFVSSNLNKIPRVENLLKFSFKAIKRELMEILHKQQTDVTTMNTVNSTLTHSEQHLPGILWSEVVSSPIEDEQFTLVKRHSKQPRLNVSLEGVNNGEPSSVNVIENYAVVNSVKKTTTKVIGKKVIDNCKLMARQKFSQKI</sequence>
<evidence type="ECO:0000313" key="1">
    <source>
        <dbReference type="EMBL" id="ESO02792.1"/>
    </source>
</evidence>
<evidence type="ECO:0000313" key="3">
    <source>
        <dbReference type="Proteomes" id="UP000015101"/>
    </source>
</evidence>
<dbReference type="GeneID" id="20204878"/>
<dbReference type="EMBL" id="KB096716">
    <property type="protein sequence ID" value="ESO02792.1"/>
    <property type="molecule type" value="Genomic_DNA"/>
</dbReference>
<dbReference type="KEGG" id="hro:HELRODRAFT_174210"/>
<reference evidence="3" key="1">
    <citation type="submission" date="2012-12" db="EMBL/GenBank/DDBJ databases">
        <authorList>
            <person name="Hellsten U."/>
            <person name="Grimwood J."/>
            <person name="Chapman J.A."/>
            <person name="Shapiro H."/>
            <person name="Aerts A."/>
            <person name="Otillar R.P."/>
            <person name="Terry A.Y."/>
            <person name="Boore J.L."/>
            <person name="Simakov O."/>
            <person name="Marletaz F."/>
            <person name="Cho S.-J."/>
            <person name="Edsinger-Gonzales E."/>
            <person name="Havlak P."/>
            <person name="Kuo D.-H."/>
            <person name="Larsson T."/>
            <person name="Lv J."/>
            <person name="Arendt D."/>
            <person name="Savage R."/>
            <person name="Osoegawa K."/>
            <person name="de Jong P."/>
            <person name="Lindberg D.R."/>
            <person name="Seaver E.C."/>
            <person name="Weisblat D.A."/>
            <person name="Putnam N.H."/>
            <person name="Grigoriev I.V."/>
            <person name="Rokhsar D.S."/>
        </authorList>
    </citation>
    <scope>NUCLEOTIDE SEQUENCE</scope>
</reference>
<reference evidence="1 3" key="2">
    <citation type="journal article" date="2013" name="Nature">
        <title>Insights into bilaterian evolution from three spiralian genomes.</title>
        <authorList>
            <person name="Simakov O."/>
            <person name="Marletaz F."/>
            <person name="Cho S.J."/>
            <person name="Edsinger-Gonzales E."/>
            <person name="Havlak P."/>
            <person name="Hellsten U."/>
            <person name="Kuo D.H."/>
            <person name="Larsson T."/>
            <person name="Lv J."/>
            <person name="Arendt D."/>
            <person name="Savage R."/>
            <person name="Osoegawa K."/>
            <person name="de Jong P."/>
            <person name="Grimwood J."/>
            <person name="Chapman J.A."/>
            <person name="Shapiro H."/>
            <person name="Aerts A."/>
            <person name="Otillar R.P."/>
            <person name="Terry A.Y."/>
            <person name="Boore J.L."/>
            <person name="Grigoriev I.V."/>
            <person name="Lindberg D.R."/>
            <person name="Seaver E.C."/>
            <person name="Weisblat D.A."/>
            <person name="Putnam N.H."/>
            <person name="Rokhsar D.S."/>
        </authorList>
    </citation>
    <scope>NUCLEOTIDE SEQUENCE</scope>
</reference>
<dbReference type="RefSeq" id="XP_009019006.1">
    <property type="nucleotide sequence ID" value="XM_009020758.1"/>
</dbReference>
<dbReference type="HOGENOM" id="CLU_064172_0_1_1"/>
<reference evidence="2" key="3">
    <citation type="submission" date="2015-06" db="UniProtKB">
        <authorList>
            <consortium name="EnsemblMetazoa"/>
        </authorList>
    </citation>
    <scope>IDENTIFICATION</scope>
</reference>
<keyword evidence="3" id="KW-1185">Reference proteome</keyword>
<dbReference type="InParanoid" id="T1F7S9"/>
<accession>T1F7S9</accession>
<proteinExistence type="predicted"/>
<name>T1F7S9_HELRO</name>
<evidence type="ECO:0000313" key="2">
    <source>
        <dbReference type="EnsemblMetazoa" id="HelroP174210"/>
    </source>
</evidence>
<dbReference type="CTD" id="20204878"/>
<dbReference type="EMBL" id="AMQM01004848">
    <property type="status" value="NOT_ANNOTATED_CDS"/>
    <property type="molecule type" value="Genomic_DNA"/>
</dbReference>
<organism evidence="2 3">
    <name type="scientific">Helobdella robusta</name>
    <name type="common">Californian leech</name>
    <dbReference type="NCBI Taxonomy" id="6412"/>
    <lineage>
        <taxon>Eukaryota</taxon>
        <taxon>Metazoa</taxon>
        <taxon>Spiralia</taxon>
        <taxon>Lophotrochozoa</taxon>
        <taxon>Annelida</taxon>
        <taxon>Clitellata</taxon>
        <taxon>Hirudinea</taxon>
        <taxon>Rhynchobdellida</taxon>
        <taxon>Glossiphoniidae</taxon>
        <taxon>Helobdella</taxon>
    </lineage>
</organism>
<gene>
    <name evidence="2" type="primary">20204878</name>
    <name evidence="1" type="ORF">HELRODRAFT_174210</name>
</gene>
<dbReference type="EnsemblMetazoa" id="HelroT174210">
    <property type="protein sequence ID" value="HelroP174210"/>
    <property type="gene ID" value="HelroG174210"/>
</dbReference>